<dbReference type="EC" id="2.3.1.16" evidence="9"/>
<comment type="similarity">
    <text evidence="2 10">Belongs to the thiolase-like superfamily. Thiolase family.</text>
</comment>
<evidence type="ECO:0000256" key="8">
    <source>
        <dbReference type="ARBA" id="ARBA00023315"/>
    </source>
</evidence>
<dbReference type="InParanoid" id="A0A6P6YLU4"/>
<dbReference type="SUPFAM" id="SSF53901">
    <property type="entry name" value="Thiolase-like"/>
    <property type="match status" value="2"/>
</dbReference>
<evidence type="ECO:0000313" key="13">
    <source>
        <dbReference type="Proteomes" id="UP000515146"/>
    </source>
</evidence>
<keyword evidence="13" id="KW-1185">Reference proteome</keyword>
<evidence type="ECO:0000259" key="12">
    <source>
        <dbReference type="Pfam" id="PF02803"/>
    </source>
</evidence>
<accession>A0A6P6YLU4</accession>
<dbReference type="FunCoup" id="A0A6P6YLU4">
    <property type="interactions" value="908"/>
</dbReference>
<dbReference type="PANTHER" id="PTHR18919">
    <property type="entry name" value="ACETYL-COA C-ACYLTRANSFERASE"/>
    <property type="match status" value="1"/>
</dbReference>
<feature type="domain" description="Thiolase C-terminal" evidence="12">
    <location>
        <begin position="326"/>
        <end position="466"/>
    </location>
</feature>
<keyword evidence="4 10" id="KW-0808">Transferase</keyword>
<comment type="subcellular location">
    <subcellularLocation>
        <location evidence="1">Mitochondrion</location>
    </subcellularLocation>
</comment>
<dbReference type="PANTHER" id="PTHR18919:SF153">
    <property type="entry name" value="TRIFUNCTIONAL ENZYME SUBUNIT BETA, MITOCHONDRIAL"/>
    <property type="match status" value="1"/>
</dbReference>
<dbReference type="NCBIfam" id="TIGR01930">
    <property type="entry name" value="AcCoA-C-Actrans"/>
    <property type="match status" value="1"/>
</dbReference>
<dbReference type="InterPro" id="IPR020616">
    <property type="entry name" value="Thiolase_N"/>
</dbReference>
<dbReference type="KEGG" id="dpte:113799500"/>
<evidence type="ECO:0000256" key="2">
    <source>
        <dbReference type="ARBA" id="ARBA00010982"/>
    </source>
</evidence>
<evidence type="ECO:0000259" key="11">
    <source>
        <dbReference type="Pfam" id="PF00108"/>
    </source>
</evidence>
<evidence type="ECO:0000256" key="5">
    <source>
        <dbReference type="ARBA" id="ARBA00022832"/>
    </source>
</evidence>
<dbReference type="PROSITE" id="PS00737">
    <property type="entry name" value="THIOLASE_2"/>
    <property type="match status" value="1"/>
</dbReference>
<reference evidence="14" key="1">
    <citation type="submission" date="2025-08" db="UniProtKB">
        <authorList>
            <consortium name="RefSeq"/>
        </authorList>
    </citation>
    <scope>IDENTIFICATION</scope>
    <source>
        <strain evidence="14">Airmid</strain>
    </source>
</reference>
<keyword evidence="3" id="KW-0963">Cytoplasm</keyword>
<evidence type="ECO:0000256" key="6">
    <source>
        <dbReference type="ARBA" id="ARBA00023098"/>
    </source>
</evidence>
<dbReference type="GO" id="GO:0005739">
    <property type="term" value="C:mitochondrion"/>
    <property type="evidence" value="ECO:0007669"/>
    <property type="project" value="UniProtKB-SubCell"/>
</dbReference>
<evidence type="ECO:0000256" key="1">
    <source>
        <dbReference type="ARBA" id="ARBA00004173"/>
    </source>
</evidence>
<gene>
    <name evidence="14" type="primary">LOC113799500</name>
</gene>
<evidence type="ECO:0000256" key="4">
    <source>
        <dbReference type="ARBA" id="ARBA00022679"/>
    </source>
</evidence>
<keyword evidence="6" id="KW-0443">Lipid metabolism</keyword>
<dbReference type="GO" id="GO:0003988">
    <property type="term" value="F:acetyl-CoA C-acyltransferase activity"/>
    <property type="evidence" value="ECO:0007669"/>
    <property type="project" value="UniProtKB-EC"/>
</dbReference>
<dbReference type="InterPro" id="IPR020613">
    <property type="entry name" value="Thiolase_CS"/>
</dbReference>
<dbReference type="Pfam" id="PF00108">
    <property type="entry name" value="Thiolase_N"/>
    <property type="match status" value="1"/>
</dbReference>
<dbReference type="AlphaFoldDB" id="A0A6P6YLU4"/>
<dbReference type="InterPro" id="IPR002155">
    <property type="entry name" value="Thiolase"/>
</dbReference>
<keyword evidence="7" id="KW-0496">Mitochondrion</keyword>
<sequence length="468" mass="51076">MFSLIRINKSLTWQLSQQLLTRTATTAAAAPAVKTGSYKFDNSKYGKDIVLIEGVRTPFTQSQTDYDNLLAFELQRYALASLLKRVDIPKDQIDYVICGTVIQEPKTPNVAREALLACGLPEKIPANTVSQACVSANQAITSGIGYINSGTYNVVIAGGVETMSDVPIRHSRPMRKMLLNLNKAKTLQQRLKIISSLKLNYFAPELPAVAEFFSGEVMGHASDRLSASFRVSRQEQDEYAFRSHSSADKAYKDGLLIDIEPIVVPQKGLVRKDNGVRVTSLEKMAKLKPAFVKPHGTVTAANSSYLTDGATACLLMPEAKAKELGLKPKAYLRQHLYCSIDPKDQLLLGPAYVITKLLDRVGLSTKDIDVWELHEAFAGQVLANMKALDSEFFAKNYMGRSTPIGAPDMNKLNNWGGSLSIGHPFGATGVRLVTTAANRLHKENGRLAFVAACAAGGIGHGMIVERYP</sequence>
<protein>
    <recommendedName>
        <fullName evidence="9">acetyl-CoA C-acyltransferase</fullName>
        <ecNumber evidence="9">2.3.1.16</ecNumber>
    </recommendedName>
</protein>
<organism evidence="13 14">
    <name type="scientific">Dermatophagoides pteronyssinus</name>
    <name type="common">European house dust mite</name>
    <dbReference type="NCBI Taxonomy" id="6956"/>
    <lineage>
        <taxon>Eukaryota</taxon>
        <taxon>Metazoa</taxon>
        <taxon>Ecdysozoa</taxon>
        <taxon>Arthropoda</taxon>
        <taxon>Chelicerata</taxon>
        <taxon>Arachnida</taxon>
        <taxon>Acari</taxon>
        <taxon>Acariformes</taxon>
        <taxon>Sarcoptiformes</taxon>
        <taxon>Astigmata</taxon>
        <taxon>Psoroptidia</taxon>
        <taxon>Analgoidea</taxon>
        <taxon>Pyroglyphidae</taxon>
        <taxon>Dermatophagoidinae</taxon>
        <taxon>Dermatophagoides</taxon>
    </lineage>
</organism>
<dbReference type="OrthoDB" id="5404651at2759"/>
<dbReference type="GO" id="GO:0006635">
    <property type="term" value="P:fatty acid beta-oxidation"/>
    <property type="evidence" value="ECO:0007669"/>
    <property type="project" value="TreeGrafter"/>
</dbReference>
<dbReference type="InterPro" id="IPR020617">
    <property type="entry name" value="Thiolase_C"/>
</dbReference>
<proteinExistence type="inferred from homology"/>
<keyword evidence="5" id="KW-0276">Fatty acid metabolism</keyword>
<name>A0A6P6YLU4_DERPT</name>
<evidence type="ECO:0000313" key="14">
    <source>
        <dbReference type="RefSeq" id="XP_027205939.1"/>
    </source>
</evidence>
<evidence type="ECO:0000256" key="9">
    <source>
        <dbReference type="ARBA" id="ARBA00024073"/>
    </source>
</evidence>
<dbReference type="Pfam" id="PF02803">
    <property type="entry name" value="Thiolase_C"/>
    <property type="match status" value="1"/>
</dbReference>
<dbReference type="FunFam" id="3.40.47.10:FF:000011">
    <property type="entry name" value="3-ketoacyl-CoA thiolase"/>
    <property type="match status" value="1"/>
</dbReference>
<dbReference type="CTD" id="37784"/>
<dbReference type="CDD" id="cd00751">
    <property type="entry name" value="thiolase"/>
    <property type="match status" value="1"/>
</dbReference>
<evidence type="ECO:0000256" key="10">
    <source>
        <dbReference type="RuleBase" id="RU003557"/>
    </source>
</evidence>
<dbReference type="InterPro" id="IPR016039">
    <property type="entry name" value="Thiolase-like"/>
</dbReference>
<dbReference type="RefSeq" id="XP_027205939.1">
    <property type="nucleotide sequence ID" value="XM_027350138.1"/>
</dbReference>
<keyword evidence="8 10" id="KW-0012">Acyltransferase</keyword>
<dbReference type="Proteomes" id="UP000515146">
    <property type="component" value="Unplaced"/>
</dbReference>
<feature type="domain" description="Thiolase N-terminal" evidence="11">
    <location>
        <begin position="49"/>
        <end position="318"/>
    </location>
</feature>
<evidence type="ECO:0000256" key="3">
    <source>
        <dbReference type="ARBA" id="ARBA00022490"/>
    </source>
</evidence>
<evidence type="ECO:0000256" key="7">
    <source>
        <dbReference type="ARBA" id="ARBA00023128"/>
    </source>
</evidence>
<dbReference type="OMA" id="MTAFPEP"/>
<dbReference type="Gene3D" id="3.40.47.10">
    <property type="match status" value="1"/>
</dbReference>